<evidence type="ECO:0000313" key="2">
    <source>
        <dbReference type="EMBL" id="KAB8176768.1"/>
    </source>
</evidence>
<gene>
    <name evidence="2" type="ORF">FH610_038055</name>
</gene>
<keyword evidence="1" id="KW-0732">Signal</keyword>
<dbReference type="Proteomes" id="UP000313066">
    <property type="component" value="Unassembled WGS sequence"/>
</dbReference>
<sequence>MRRNAFRFLGAAAVIAATAVVGAPASADTYMVGSCGSGYSVVEATPLSSDTAPATGSGVVFLYYNSSNGKNCAILRRDVDFVASGGMGITLRVSDGQVATDASSTYRSYAGPVYLYGRGHCVSVDAWVRGFWKDSTSLPHTDTGGIAWSHCG</sequence>
<comment type="caution">
    <text evidence="2">The sequence shown here is derived from an EMBL/GenBank/DDBJ whole genome shotgun (WGS) entry which is preliminary data.</text>
</comment>
<dbReference type="EMBL" id="VDMA02000031">
    <property type="protein sequence ID" value="KAB8176768.1"/>
    <property type="molecule type" value="Genomic_DNA"/>
</dbReference>
<feature type="chain" id="PRO_5024459776" description="Spore-associated protein A" evidence="1">
    <location>
        <begin position="28"/>
        <end position="152"/>
    </location>
</feature>
<accession>A0A5N6B9L8</accession>
<organism evidence="2 3">
    <name type="scientific">Microbispora catharanthi</name>
    <dbReference type="NCBI Taxonomy" id="1712871"/>
    <lineage>
        <taxon>Bacteria</taxon>
        <taxon>Bacillati</taxon>
        <taxon>Actinomycetota</taxon>
        <taxon>Actinomycetes</taxon>
        <taxon>Streptosporangiales</taxon>
        <taxon>Streptosporangiaceae</taxon>
        <taxon>Microbispora</taxon>
    </lineage>
</organism>
<feature type="signal peptide" evidence="1">
    <location>
        <begin position="1"/>
        <end position="27"/>
    </location>
</feature>
<keyword evidence="3" id="KW-1185">Reference proteome</keyword>
<name>A0A5N6B9L8_9ACTN</name>
<protein>
    <recommendedName>
        <fullName evidence="4">Spore-associated protein A</fullName>
    </recommendedName>
</protein>
<evidence type="ECO:0000256" key="1">
    <source>
        <dbReference type="SAM" id="SignalP"/>
    </source>
</evidence>
<reference evidence="2 3" key="1">
    <citation type="submission" date="2019-10" db="EMBL/GenBank/DDBJ databases">
        <title>Nonomuraea sp. nov., isolated from Phyllanthus amarus.</title>
        <authorList>
            <person name="Klykleung N."/>
            <person name="Tanasupawat S."/>
        </authorList>
    </citation>
    <scope>NUCLEOTIDE SEQUENCE [LARGE SCALE GENOMIC DNA]</scope>
    <source>
        <strain evidence="2 3">CR1-09</strain>
    </source>
</reference>
<proteinExistence type="predicted"/>
<dbReference type="RefSeq" id="WP_139580093.1">
    <property type="nucleotide sequence ID" value="NZ_VDMA02000031.1"/>
</dbReference>
<evidence type="ECO:0008006" key="4">
    <source>
        <dbReference type="Google" id="ProtNLM"/>
    </source>
</evidence>
<dbReference type="AlphaFoldDB" id="A0A5N6B9L8"/>
<evidence type="ECO:0000313" key="3">
    <source>
        <dbReference type="Proteomes" id="UP000313066"/>
    </source>
</evidence>